<dbReference type="CDD" id="cd06661">
    <property type="entry name" value="GGCT_like"/>
    <property type="match status" value="2"/>
</dbReference>
<protein>
    <recommendedName>
        <fullName evidence="3">Gamma-glutamylcyclotransferase family protein</fullName>
    </recommendedName>
</protein>
<dbReference type="GO" id="GO:0061929">
    <property type="term" value="F:gamma-glutamylaminecyclotransferase activity"/>
    <property type="evidence" value="ECO:0007669"/>
    <property type="project" value="InterPro"/>
</dbReference>
<dbReference type="Pfam" id="PF13772">
    <property type="entry name" value="AIG2_2"/>
    <property type="match status" value="1"/>
</dbReference>
<organism evidence="5 6">
    <name type="scientific">Piscibacillus halophilus</name>
    <dbReference type="NCBI Taxonomy" id="571933"/>
    <lineage>
        <taxon>Bacteria</taxon>
        <taxon>Bacillati</taxon>
        <taxon>Bacillota</taxon>
        <taxon>Bacilli</taxon>
        <taxon>Bacillales</taxon>
        <taxon>Bacillaceae</taxon>
        <taxon>Piscibacillus</taxon>
    </lineage>
</organism>
<feature type="domain" description="Gamma-glutamylcyclotransferase AIG2-like" evidence="4">
    <location>
        <begin position="5"/>
        <end position="122"/>
    </location>
</feature>
<dbReference type="GO" id="GO:0016740">
    <property type="term" value="F:transferase activity"/>
    <property type="evidence" value="ECO:0007669"/>
    <property type="project" value="UniProtKB-KW"/>
</dbReference>
<keyword evidence="6" id="KW-1185">Reference proteome</keyword>
<accession>A0A1H9H1E9</accession>
<dbReference type="SUPFAM" id="SSF110857">
    <property type="entry name" value="Gamma-glutamyl cyclotransferase-like"/>
    <property type="match status" value="2"/>
</dbReference>
<dbReference type="AlphaFoldDB" id="A0A1H9H1E9"/>
<dbReference type="InterPro" id="IPR039126">
    <property type="entry name" value="GGACT"/>
</dbReference>
<dbReference type="Proteomes" id="UP000199427">
    <property type="component" value="Unassembled WGS sequence"/>
</dbReference>
<keyword evidence="5" id="KW-0808">Transferase</keyword>
<evidence type="ECO:0000256" key="3">
    <source>
        <dbReference type="RuleBase" id="RU367036"/>
    </source>
</evidence>
<comment type="similarity">
    <text evidence="1 3">Belongs to the gamma-glutamylcyclotransferase family.</text>
</comment>
<dbReference type="Gene3D" id="3.10.490.10">
    <property type="entry name" value="Gamma-glutamyl cyclotransferase-like"/>
    <property type="match status" value="2"/>
</dbReference>
<dbReference type="STRING" id="571933.SAMN05216362_11749"/>
<evidence type="ECO:0000313" key="5">
    <source>
        <dbReference type="EMBL" id="SEQ56172.1"/>
    </source>
</evidence>
<dbReference type="PANTHER" id="PTHR12510">
    <property type="entry name" value="TROPONIN C-AKIN-1 PROTEIN"/>
    <property type="match status" value="1"/>
</dbReference>
<dbReference type="OrthoDB" id="8538589at2"/>
<name>A0A1H9H1E9_9BACI</name>
<dbReference type="RefSeq" id="WP_091773707.1">
    <property type="nucleotide sequence ID" value="NZ_FOES01000017.1"/>
</dbReference>
<evidence type="ECO:0000256" key="2">
    <source>
        <dbReference type="PIRSR" id="PIRSR639126-1"/>
    </source>
</evidence>
<gene>
    <name evidence="5" type="ORF">SAMN05216362_11749</name>
</gene>
<sequence>MGHFIFVYGTLRHNERNHGLLKDSTLISQQAWTAGRLIDTGHDYPALLLDSDELVYGEIYEVDDGVLAKVDELEGYTGHPENDHYQRTERVVFSDFGEFNALLYYYPKEVENAPEVPYGDWRLKTLLDKKETPLYFAYGSCMDHERIDQAGMLDQFRTVGMGLLKNHEVRFTVRSHDGGRADIVEAHEHEVEGIVYEISEQAMDYLYEREGVYIGKYRPAVIDVEIQDQIKPMLTFIVKEKLDEIAPPDHYLNEIIRGGTPHLTESYLRKIEQRVNSLRVGE</sequence>
<feature type="active site" description="Proton acceptor" evidence="2">
    <location>
        <position position="74"/>
    </location>
</feature>
<evidence type="ECO:0000313" key="6">
    <source>
        <dbReference type="Proteomes" id="UP000199427"/>
    </source>
</evidence>
<evidence type="ECO:0000256" key="1">
    <source>
        <dbReference type="ARBA" id="ARBA00008861"/>
    </source>
</evidence>
<dbReference type="Pfam" id="PF06094">
    <property type="entry name" value="GGACT"/>
    <property type="match status" value="1"/>
</dbReference>
<dbReference type="EMBL" id="FOES01000017">
    <property type="protein sequence ID" value="SEQ56172.1"/>
    <property type="molecule type" value="Genomic_DNA"/>
</dbReference>
<dbReference type="PANTHER" id="PTHR12510:SF4">
    <property type="entry name" value="GAMMA-GLUTAMYLAMINECYCLOTRANSFERASE"/>
    <property type="match status" value="1"/>
</dbReference>
<dbReference type="InterPro" id="IPR036568">
    <property type="entry name" value="GGCT-like_sf"/>
</dbReference>
<dbReference type="InterPro" id="IPR013024">
    <property type="entry name" value="GGCT-like"/>
</dbReference>
<dbReference type="GO" id="GO:0005829">
    <property type="term" value="C:cytosol"/>
    <property type="evidence" value="ECO:0007669"/>
    <property type="project" value="TreeGrafter"/>
</dbReference>
<evidence type="ECO:0000259" key="4">
    <source>
        <dbReference type="Pfam" id="PF06094"/>
    </source>
</evidence>
<proteinExistence type="inferred from homology"/>
<dbReference type="InterPro" id="IPR009288">
    <property type="entry name" value="AIG2-like_dom"/>
</dbReference>
<reference evidence="5 6" key="1">
    <citation type="submission" date="2016-10" db="EMBL/GenBank/DDBJ databases">
        <authorList>
            <person name="de Groot N.N."/>
        </authorList>
    </citation>
    <scope>NUCLEOTIDE SEQUENCE [LARGE SCALE GENOMIC DNA]</scope>
    <source>
        <strain evidence="5 6">DSM 21633</strain>
    </source>
</reference>